<accession>A0A1F6W5J1</accession>
<organism evidence="1 2">
    <name type="scientific">Candidatus Nomurabacteria bacterium RIFCSPHIGHO2_02_FULL_37_13</name>
    <dbReference type="NCBI Taxonomy" id="1801750"/>
    <lineage>
        <taxon>Bacteria</taxon>
        <taxon>Candidatus Nomuraibacteriota</taxon>
    </lineage>
</organism>
<dbReference type="Proteomes" id="UP000178374">
    <property type="component" value="Unassembled WGS sequence"/>
</dbReference>
<sequence length="84" mass="10012">MMSKFIEQKLKMAKYKLLKNGTFFAEIPSIRGVWANAKTLEKCREELAEVLEEWMFLHIREKKNIPGFSTRVNFKMPIRERAYA</sequence>
<dbReference type="Pfam" id="PF21748">
    <property type="entry name" value="UPF0150"/>
    <property type="match status" value="1"/>
</dbReference>
<proteinExistence type="predicted"/>
<dbReference type="Gene3D" id="3.30.160.250">
    <property type="match status" value="1"/>
</dbReference>
<dbReference type="AlphaFoldDB" id="A0A1F6W5J1"/>
<name>A0A1F6W5J1_9BACT</name>
<dbReference type="InterPro" id="IPR035069">
    <property type="entry name" value="TTHA1013/TTHA0281-like"/>
</dbReference>
<comment type="caution">
    <text evidence="1">The sequence shown here is derived from an EMBL/GenBank/DDBJ whole genome shotgun (WGS) entry which is preliminary data.</text>
</comment>
<evidence type="ECO:0000313" key="1">
    <source>
        <dbReference type="EMBL" id="OGI77198.1"/>
    </source>
</evidence>
<reference evidence="1 2" key="1">
    <citation type="journal article" date="2016" name="Nat. Commun.">
        <title>Thousands of microbial genomes shed light on interconnected biogeochemical processes in an aquifer system.</title>
        <authorList>
            <person name="Anantharaman K."/>
            <person name="Brown C.T."/>
            <person name="Hug L.A."/>
            <person name="Sharon I."/>
            <person name="Castelle C.J."/>
            <person name="Probst A.J."/>
            <person name="Thomas B.C."/>
            <person name="Singh A."/>
            <person name="Wilkins M.J."/>
            <person name="Karaoz U."/>
            <person name="Brodie E.L."/>
            <person name="Williams K.H."/>
            <person name="Hubbard S.S."/>
            <person name="Banfield J.F."/>
        </authorList>
    </citation>
    <scope>NUCLEOTIDE SEQUENCE [LARGE SCALE GENOMIC DNA]</scope>
</reference>
<protein>
    <submittedName>
        <fullName evidence="1">Antitoxin HicB</fullName>
    </submittedName>
</protein>
<evidence type="ECO:0000313" key="2">
    <source>
        <dbReference type="Proteomes" id="UP000178374"/>
    </source>
</evidence>
<gene>
    <name evidence="1" type="ORF">A3B85_03020</name>
</gene>
<dbReference type="SUPFAM" id="SSF143100">
    <property type="entry name" value="TTHA1013/TTHA0281-like"/>
    <property type="match status" value="1"/>
</dbReference>
<dbReference type="EMBL" id="MFUA01000013">
    <property type="protein sequence ID" value="OGI77198.1"/>
    <property type="molecule type" value="Genomic_DNA"/>
</dbReference>
<dbReference type="STRING" id="1801750.A3B85_03020"/>
<dbReference type="InterPro" id="IPR049389">
    <property type="entry name" value="TTHA0281-like"/>
</dbReference>